<feature type="compositionally biased region" description="Basic residues" evidence="1">
    <location>
        <begin position="175"/>
        <end position="195"/>
    </location>
</feature>
<keyword evidence="3" id="KW-1185">Reference proteome</keyword>
<gene>
    <name evidence="2" type="ORF">G6F50_014399</name>
</gene>
<protein>
    <submittedName>
        <fullName evidence="2">Uncharacterized protein</fullName>
    </submittedName>
</protein>
<dbReference type="Proteomes" id="UP000740926">
    <property type="component" value="Unassembled WGS sequence"/>
</dbReference>
<comment type="caution">
    <text evidence="2">The sequence shown here is derived from an EMBL/GenBank/DDBJ whole genome shotgun (WGS) entry which is preliminary data.</text>
</comment>
<proteinExistence type="predicted"/>
<evidence type="ECO:0000313" key="2">
    <source>
        <dbReference type="EMBL" id="KAG1540193.1"/>
    </source>
</evidence>
<sequence length="195" mass="20071">MTPAAGTTSSCQACTTVVGTAAASSAGIGPMVVGGTIRNRPATGTCSEAMAEIEGGALDQAAQAGRHVAHPADLAHRVQVGVVRAFMGPAQALCHLGQRGDLDRFRAALETVRQDAGRQVHAAMLASPDAQPAPARPAAAAPALPRPPAAARPGRAGDGGDPLHRAARPGDGPRVRRARAVRQWRRQQRPLLHRP</sequence>
<name>A0A9P6Y5S8_9FUNG</name>
<dbReference type="AlphaFoldDB" id="A0A9P6Y5S8"/>
<feature type="compositionally biased region" description="Low complexity" evidence="1">
    <location>
        <begin position="128"/>
        <end position="143"/>
    </location>
</feature>
<organism evidence="2 3">
    <name type="scientific">Rhizopus delemar</name>
    <dbReference type="NCBI Taxonomy" id="936053"/>
    <lineage>
        <taxon>Eukaryota</taxon>
        <taxon>Fungi</taxon>
        <taxon>Fungi incertae sedis</taxon>
        <taxon>Mucoromycota</taxon>
        <taxon>Mucoromycotina</taxon>
        <taxon>Mucoromycetes</taxon>
        <taxon>Mucorales</taxon>
        <taxon>Mucorineae</taxon>
        <taxon>Rhizopodaceae</taxon>
        <taxon>Rhizopus</taxon>
    </lineage>
</organism>
<dbReference type="EMBL" id="JAANIU010006803">
    <property type="protein sequence ID" value="KAG1540193.1"/>
    <property type="molecule type" value="Genomic_DNA"/>
</dbReference>
<reference evidence="2 3" key="1">
    <citation type="journal article" date="2020" name="Microb. Genom.">
        <title>Genetic diversity of clinical and environmental Mucorales isolates obtained from an investigation of mucormycosis cases among solid organ transplant recipients.</title>
        <authorList>
            <person name="Nguyen M.H."/>
            <person name="Kaul D."/>
            <person name="Muto C."/>
            <person name="Cheng S.J."/>
            <person name="Richter R.A."/>
            <person name="Bruno V.M."/>
            <person name="Liu G."/>
            <person name="Beyhan S."/>
            <person name="Sundermann A.J."/>
            <person name="Mounaud S."/>
            <person name="Pasculle A.W."/>
            <person name="Nierman W.C."/>
            <person name="Driscoll E."/>
            <person name="Cumbie R."/>
            <person name="Clancy C.J."/>
            <person name="Dupont C.L."/>
        </authorList>
    </citation>
    <scope>NUCLEOTIDE SEQUENCE [LARGE SCALE GENOMIC DNA]</scope>
    <source>
        <strain evidence="2 3">GL24</strain>
    </source>
</reference>
<feature type="region of interest" description="Disordered" evidence="1">
    <location>
        <begin position="127"/>
        <end position="195"/>
    </location>
</feature>
<accession>A0A9P6Y5S8</accession>
<evidence type="ECO:0000256" key="1">
    <source>
        <dbReference type="SAM" id="MobiDB-lite"/>
    </source>
</evidence>
<evidence type="ECO:0000313" key="3">
    <source>
        <dbReference type="Proteomes" id="UP000740926"/>
    </source>
</evidence>